<dbReference type="InterPro" id="IPR050816">
    <property type="entry name" value="Flavin-dep_Halogenase_NPB"/>
</dbReference>
<accession>A0A934VFQ4</accession>
<dbReference type="PANTHER" id="PTHR43747">
    <property type="entry name" value="FAD-BINDING PROTEIN"/>
    <property type="match status" value="1"/>
</dbReference>
<reference evidence="1" key="1">
    <citation type="submission" date="2021-01" db="EMBL/GenBank/DDBJ databases">
        <title>Modified the classification status of verrucomicrobia.</title>
        <authorList>
            <person name="Feng X."/>
        </authorList>
    </citation>
    <scope>NUCLEOTIDE SEQUENCE</scope>
    <source>
        <strain evidence="1">KCTC 22201</strain>
    </source>
</reference>
<evidence type="ECO:0000313" key="2">
    <source>
        <dbReference type="Proteomes" id="UP000658278"/>
    </source>
</evidence>
<dbReference type="InterPro" id="IPR006905">
    <property type="entry name" value="Flavin_halogenase"/>
</dbReference>
<dbReference type="EMBL" id="JAENII010000006">
    <property type="protein sequence ID" value="MBK1827296.1"/>
    <property type="molecule type" value="Genomic_DNA"/>
</dbReference>
<sequence>MKHLKKILIAGPATDAALAAMFLKRGNPSFDIQLLVTPTRLDPAGEATTPFVLQQLIKTLGIRGADLHRIARPNWLLGFKMRWGARERYVRAFDGAPTALTDGLTTRNGFLAREEGFDEFSAGAALISSGKLFPKNGPNSVKMMEQITGLVLQPGPLAELLAQGCKALAIPRREAEIAEVRVTDGEVQAVVLADGSELTADLYIDLTGQDASILGALGTSSLQNDGTQGLCTRAWTAAKRRGNEAIRPFVSIVTHESGWKWRIEHDDRIGIGLAFHHEFTSDDEALADLREMVREPLEEPILHQWNHGCQSHPWSGNVLAMGDAAAFLEPLAAVRLPLLILHLNAFQRIVAEIPTGPGEQGKALYHRMIKEAWQELRDFTNVHHQFNTASDSPYWKFSRENCGPGVHHALVDLFMSGGPEPILENAMPYSPCALGYDTWLTALIGLGVPVSHPPTIPTEDAQAWRTHIQSLSDQASKGATAETCLKAVRKQSATPRKRPTSY</sequence>
<protein>
    <submittedName>
        <fullName evidence="1">Tryptophan 7-halogenase</fullName>
    </submittedName>
</protein>
<dbReference type="Gene3D" id="3.50.50.60">
    <property type="entry name" value="FAD/NAD(P)-binding domain"/>
    <property type="match status" value="1"/>
</dbReference>
<dbReference type="GO" id="GO:0004497">
    <property type="term" value="F:monooxygenase activity"/>
    <property type="evidence" value="ECO:0007669"/>
    <property type="project" value="InterPro"/>
</dbReference>
<name>A0A934VFQ4_9BACT</name>
<keyword evidence="2" id="KW-1185">Reference proteome</keyword>
<organism evidence="1 2">
    <name type="scientific">Haloferula rosea</name>
    <dbReference type="NCBI Taxonomy" id="490093"/>
    <lineage>
        <taxon>Bacteria</taxon>
        <taxon>Pseudomonadati</taxon>
        <taxon>Verrucomicrobiota</taxon>
        <taxon>Verrucomicrobiia</taxon>
        <taxon>Verrucomicrobiales</taxon>
        <taxon>Verrucomicrobiaceae</taxon>
        <taxon>Haloferula</taxon>
    </lineage>
</organism>
<dbReference type="RefSeq" id="WP_200278746.1">
    <property type="nucleotide sequence ID" value="NZ_JAENII010000006.1"/>
</dbReference>
<dbReference type="InterPro" id="IPR036188">
    <property type="entry name" value="FAD/NAD-bd_sf"/>
</dbReference>
<evidence type="ECO:0000313" key="1">
    <source>
        <dbReference type="EMBL" id="MBK1827296.1"/>
    </source>
</evidence>
<dbReference type="PANTHER" id="PTHR43747:SF4">
    <property type="entry name" value="FLAVIN-DEPENDENT TRYPTOPHAN HALOGENASE"/>
    <property type="match status" value="1"/>
</dbReference>
<dbReference type="Pfam" id="PF04820">
    <property type="entry name" value="Trp_halogenase"/>
    <property type="match status" value="1"/>
</dbReference>
<dbReference type="SUPFAM" id="SSF51905">
    <property type="entry name" value="FAD/NAD(P)-binding domain"/>
    <property type="match status" value="1"/>
</dbReference>
<dbReference type="Proteomes" id="UP000658278">
    <property type="component" value="Unassembled WGS sequence"/>
</dbReference>
<dbReference type="AlphaFoldDB" id="A0A934VFQ4"/>
<proteinExistence type="predicted"/>
<gene>
    <name evidence="1" type="ORF">JIN81_09695</name>
</gene>
<comment type="caution">
    <text evidence="1">The sequence shown here is derived from an EMBL/GenBank/DDBJ whole genome shotgun (WGS) entry which is preliminary data.</text>
</comment>